<dbReference type="InterPro" id="IPR011856">
    <property type="entry name" value="tRNA_endonuc-like_dom_sf"/>
</dbReference>
<reference evidence="4" key="1">
    <citation type="journal article" date="2020" name="ISME J.">
        <title>Comparative genomics reveals insights into cyanobacterial evolution and habitat adaptation.</title>
        <authorList>
            <person name="Chen M.Y."/>
            <person name="Teng W.K."/>
            <person name="Zhao L."/>
            <person name="Hu C.X."/>
            <person name="Zhou Y.K."/>
            <person name="Han B.P."/>
            <person name="Song L.R."/>
            <person name="Shu W.S."/>
        </authorList>
    </citation>
    <scope>NUCLEOTIDE SEQUENCE [LARGE SCALE GENOMIC DNA]</scope>
    <source>
        <strain evidence="4">FACHB-251</strain>
    </source>
</reference>
<dbReference type="SUPFAM" id="SSF52980">
    <property type="entry name" value="Restriction endonuclease-like"/>
    <property type="match status" value="1"/>
</dbReference>
<proteinExistence type="predicted"/>
<protein>
    <submittedName>
        <fullName evidence="3">DUF1887 family protein</fullName>
    </submittedName>
</protein>
<dbReference type="Pfam" id="PF09002">
    <property type="entry name" value="Card1_endonuc"/>
    <property type="match status" value="1"/>
</dbReference>
<dbReference type="InterPro" id="IPR011335">
    <property type="entry name" value="Restrct_endonuc-II-like"/>
</dbReference>
<dbReference type="InterPro" id="IPR056339">
    <property type="entry name" value="CARF_Card1"/>
</dbReference>
<dbReference type="Gene3D" id="3.40.1350.10">
    <property type="match status" value="1"/>
</dbReference>
<dbReference type="Gene3D" id="3.40.50.10770">
    <property type="entry name" value="Hypothetical protein VC1899 like domain (Restriction endonuclease-like)"/>
    <property type="match status" value="1"/>
</dbReference>
<dbReference type="AlphaFoldDB" id="A0A926WJR8"/>
<gene>
    <name evidence="3" type="ORF">H6G06_16960</name>
</gene>
<feature type="domain" description="Card1 endonuclease" evidence="1">
    <location>
        <begin position="320"/>
        <end position="459"/>
    </location>
</feature>
<evidence type="ECO:0000313" key="4">
    <source>
        <dbReference type="Proteomes" id="UP000662185"/>
    </source>
</evidence>
<dbReference type="GO" id="GO:0003676">
    <property type="term" value="F:nucleic acid binding"/>
    <property type="evidence" value="ECO:0007669"/>
    <property type="project" value="InterPro"/>
</dbReference>
<evidence type="ECO:0000313" key="3">
    <source>
        <dbReference type="EMBL" id="MBD2295124.1"/>
    </source>
</evidence>
<organism evidence="3 4">
    <name type="scientific">Anabaena sphaerica FACHB-251</name>
    <dbReference type="NCBI Taxonomy" id="2692883"/>
    <lineage>
        <taxon>Bacteria</taxon>
        <taxon>Bacillati</taxon>
        <taxon>Cyanobacteriota</taxon>
        <taxon>Cyanophyceae</taxon>
        <taxon>Nostocales</taxon>
        <taxon>Nostocaceae</taxon>
        <taxon>Anabaena</taxon>
    </lineage>
</organism>
<dbReference type="Proteomes" id="UP000662185">
    <property type="component" value="Unassembled WGS sequence"/>
</dbReference>
<evidence type="ECO:0000259" key="1">
    <source>
        <dbReference type="Pfam" id="PF09002"/>
    </source>
</evidence>
<feature type="domain" description="Card1 CARF" evidence="2">
    <location>
        <begin position="16"/>
        <end position="116"/>
    </location>
</feature>
<dbReference type="EMBL" id="JACJQU010000010">
    <property type="protein sequence ID" value="MBD2295124.1"/>
    <property type="molecule type" value="Genomic_DNA"/>
</dbReference>
<keyword evidence="4" id="KW-1185">Reference proteome</keyword>
<dbReference type="Pfam" id="PF23400">
    <property type="entry name" value="CARF_Card1"/>
    <property type="match status" value="1"/>
</dbReference>
<name>A0A926WJR8_9NOST</name>
<sequence>MSTSELDKYKVDHLFLLIGENPLPNYVAAKTLLEEGGKPYLVFTEHTDKPAKRLKEELGLSDQELVPLDNYQSNAHEIKERIRQKIKEIQSNFPDKKQFGLNYTGGTKAMAVHAYQALLHPDKEKSDIKLVPPPFLSYLDSSSLKMLIDQEKDHPIPCDISKESLELSLEKLFRLHGLSLSKVPKIHVTLPELVEAIVKNNLAWREWCKNQLYIEGRQKEEVERVQTKLEIQDKETNENQNNLVTEIYFKFGEWKNATNLRDLSLPIHELPKEITYVLEKYNFLDCNGNLSIQTIEESLQQIEDKKRIPKPKKNKDYPKEICKWLEGIWLEDYVLQQLKKIEIECLININDIGMSFDFPEKADIAFFEFDVAFLRGYQLFAISCTTDNTENLCKSKLFEAYRRARLMGGDEARIALVCYSDKPNKIKQSFRSQINDSKVRVFGSQDITDLSEKLKAWIQEVDA</sequence>
<dbReference type="RefSeq" id="WP_190562194.1">
    <property type="nucleotide sequence ID" value="NZ_JACJQU010000010.1"/>
</dbReference>
<dbReference type="InterPro" id="IPR015093">
    <property type="entry name" value="Card1_endonucl_dom"/>
</dbReference>
<evidence type="ECO:0000259" key="2">
    <source>
        <dbReference type="Pfam" id="PF23400"/>
    </source>
</evidence>
<accession>A0A926WJR8</accession>
<comment type="caution">
    <text evidence="3">The sequence shown here is derived from an EMBL/GenBank/DDBJ whole genome shotgun (WGS) entry which is preliminary data.</text>
</comment>